<keyword evidence="3" id="KW-1185">Reference proteome</keyword>
<sequence length="367" mass="40139">MSRRPRFAILGTGNSGQAFAADLTLKGYEVHLAELPNFADTLHAIERRGGIEISGDAATGFARPKLLTTDLEAALEGVHILIFGGSAFAHEPWCRAVAPYLRDGQYILFTSNFGALRFRQWQQEWPIRADVTPVEAMSLIYATRAPEPGRVVVIGVKSHLPAAALPATRTPSFLELMKPAFPALVAAENVLFTSLNNLNPIVHPPMVLCNAGRIEATGGQGWNLYQEGATASVTRLMEALDADRRALMQRVGLKSLAFKEAFGVLYRDYGVEKETLEATLRESPIHSDPAFPAPAQLDTRYLTEDISFGLVPWAALARMWQQPTPTLDATIQLASVLVGRNYWDSGLLPEHLGLAGMAPEEVLAWVR</sequence>
<dbReference type="Gene3D" id="3.40.50.720">
    <property type="entry name" value="NAD(P)-binding Rossmann-like Domain"/>
    <property type="match status" value="1"/>
</dbReference>
<evidence type="ECO:0000313" key="3">
    <source>
        <dbReference type="Proteomes" id="UP000192783"/>
    </source>
</evidence>
<reference evidence="2 3" key="1">
    <citation type="submission" date="2017-04" db="EMBL/GenBank/DDBJ databases">
        <authorList>
            <person name="Afonso C.L."/>
            <person name="Miller P.J."/>
            <person name="Scott M.A."/>
            <person name="Spackman E."/>
            <person name="Goraichik I."/>
            <person name="Dimitrov K.M."/>
            <person name="Suarez D.L."/>
            <person name="Swayne D.E."/>
        </authorList>
    </citation>
    <scope>NUCLEOTIDE SEQUENCE [LARGE SCALE GENOMIC DNA]</scope>
    <source>
        <strain evidence="2 3">DSM 13146</strain>
    </source>
</reference>
<dbReference type="STRING" id="1121390.SAMN02746041_01507"/>
<dbReference type="SUPFAM" id="SSF51735">
    <property type="entry name" value="NAD(P)-binding Rossmann-fold domains"/>
    <property type="match status" value="1"/>
</dbReference>
<dbReference type="InterPro" id="IPR036291">
    <property type="entry name" value="NAD(P)-bd_dom_sf"/>
</dbReference>
<dbReference type="PANTHER" id="PTHR38015">
    <property type="entry name" value="BLR6086 PROTEIN"/>
    <property type="match status" value="1"/>
</dbReference>
<dbReference type="InterPro" id="IPR013328">
    <property type="entry name" value="6PGD_dom2"/>
</dbReference>
<dbReference type="InterPro" id="IPR051729">
    <property type="entry name" value="Opine/Lysopine_DH"/>
</dbReference>
<dbReference type="Pfam" id="PF02317">
    <property type="entry name" value="Octopine_DH"/>
    <property type="match status" value="1"/>
</dbReference>
<dbReference type="InterPro" id="IPR008927">
    <property type="entry name" value="6-PGluconate_DH-like_C_sf"/>
</dbReference>
<organism evidence="2 3">
    <name type="scientific">Desulfacinum hydrothermale DSM 13146</name>
    <dbReference type="NCBI Taxonomy" id="1121390"/>
    <lineage>
        <taxon>Bacteria</taxon>
        <taxon>Pseudomonadati</taxon>
        <taxon>Thermodesulfobacteriota</taxon>
        <taxon>Syntrophobacteria</taxon>
        <taxon>Syntrophobacterales</taxon>
        <taxon>Syntrophobacteraceae</taxon>
        <taxon>Desulfacinum</taxon>
    </lineage>
</organism>
<dbReference type="Proteomes" id="UP000192783">
    <property type="component" value="Unassembled WGS sequence"/>
</dbReference>
<dbReference type="SUPFAM" id="SSF48179">
    <property type="entry name" value="6-phosphogluconate dehydrogenase C-terminal domain-like"/>
    <property type="match status" value="1"/>
</dbReference>
<dbReference type="PANTHER" id="PTHR38015:SF1">
    <property type="entry name" value="OPINE DEHYDROGENASE DOMAIN-CONTAINING PROTEIN"/>
    <property type="match status" value="1"/>
</dbReference>
<evidence type="ECO:0000313" key="2">
    <source>
        <dbReference type="EMBL" id="SMC22542.1"/>
    </source>
</evidence>
<accession>A0A1W1XFE7</accession>
<dbReference type="GO" id="GO:0016491">
    <property type="term" value="F:oxidoreductase activity"/>
    <property type="evidence" value="ECO:0007669"/>
    <property type="project" value="InterPro"/>
</dbReference>
<protein>
    <submittedName>
        <fullName evidence="2">Opine dehydrogenase</fullName>
    </submittedName>
</protein>
<name>A0A1W1XFE7_9BACT</name>
<proteinExistence type="predicted"/>
<dbReference type="InterPro" id="IPR003421">
    <property type="entry name" value="Opine_DH"/>
</dbReference>
<dbReference type="AlphaFoldDB" id="A0A1W1XFE7"/>
<dbReference type="Gene3D" id="1.10.1040.10">
    <property type="entry name" value="N-(1-d-carboxylethyl)-l-norvaline Dehydrogenase, domain 2"/>
    <property type="match status" value="1"/>
</dbReference>
<dbReference type="RefSeq" id="WP_170920427.1">
    <property type="nucleotide sequence ID" value="NZ_FWXF01000006.1"/>
</dbReference>
<evidence type="ECO:0000259" key="1">
    <source>
        <dbReference type="Pfam" id="PF02317"/>
    </source>
</evidence>
<dbReference type="EMBL" id="FWXF01000006">
    <property type="protein sequence ID" value="SMC22542.1"/>
    <property type="molecule type" value="Genomic_DNA"/>
</dbReference>
<gene>
    <name evidence="2" type="ORF">SAMN02746041_01507</name>
</gene>
<feature type="domain" description="Opine dehydrogenase" evidence="1">
    <location>
        <begin position="187"/>
        <end position="337"/>
    </location>
</feature>